<keyword evidence="1" id="KW-0175">Coiled coil</keyword>
<comment type="caution">
    <text evidence="3">The sequence shown here is derived from an EMBL/GenBank/DDBJ whole genome shotgun (WGS) entry which is preliminary data.</text>
</comment>
<dbReference type="Proteomes" id="UP001190700">
    <property type="component" value="Unassembled WGS sequence"/>
</dbReference>
<feature type="coiled-coil region" evidence="1">
    <location>
        <begin position="476"/>
        <end position="510"/>
    </location>
</feature>
<evidence type="ECO:0000313" key="4">
    <source>
        <dbReference type="Proteomes" id="UP001190700"/>
    </source>
</evidence>
<reference evidence="3 4" key="1">
    <citation type="journal article" date="2015" name="Genome Biol. Evol.">
        <title>Comparative Genomics of a Bacterivorous Green Alga Reveals Evolutionary Causalities and Consequences of Phago-Mixotrophic Mode of Nutrition.</title>
        <authorList>
            <person name="Burns J.A."/>
            <person name="Paasch A."/>
            <person name="Narechania A."/>
            <person name="Kim E."/>
        </authorList>
    </citation>
    <scope>NUCLEOTIDE SEQUENCE [LARGE SCALE GENOMIC DNA]</scope>
    <source>
        <strain evidence="3 4">PLY_AMNH</strain>
    </source>
</reference>
<gene>
    <name evidence="3" type="ORF">CYMTET_28233</name>
</gene>
<name>A0AAE0KWD6_9CHLO</name>
<evidence type="ECO:0000313" key="3">
    <source>
        <dbReference type="EMBL" id="KAK3262939.1"/>
    </source>
</evidence>
<protein>
    <submittedName>
        <fullName evidence="3">Uncharacterized protein</fullName>
    </submittedName>
</protein>
<organism evidence="3 4">
    <name type="scientific">Cymbomonas tetramitiformis</name>
    <dbReference type="NCBI Taxonomy" id="36881"/>
    <lineage>
        <taxon>Eukaryota</taxon>
        <taxon>Viridiplantae</taxon>
        <taxon>Chlorophyta</taxon>
        <taxon>Pyramimonadophyceae</taxon>
        <taxon>Pyramimonadales</taxon>
        <taxon>Pyramimonadaceae</taxon>
        <taxon>Cymbomonas</taxon>
    </lineage>
</organism>
<feature type="region of interest" description="Disordered" evidence="2">
    <location>
        <begin position="529"/>
        <end position="553"/>
    </location>
</feature>
<sequence>MTAAVFLDMATTEEKMAAMAEMDMEARAEVISKMSDFGAADVLKNLDLEDQLELAKHVSETVASDSIKALGHDDPEMAQRLLDAMKKSEMDGDILPEEDEEELEFESGLDLEAELARLRDLLAAKELELFYKQDALDQAMRDLDTLRLAADSEGAAQELARLKALLAERDAAQANHGHLGNLTTSLLRNAADATLHQFAIASIRSSPDVAPVLNTLQMRSSCVAIVQDVDNSDVGLLADNAVMESAHEAFKAAQAQFAAALSTPESPPPEKELLELSQQSHEAVNKILGQAEHMYDTLMSLIQRLLQALLTLADENNILGANKKVMQATMFMKPSASKPKDGVSDFLTSLMSAPVIDMVHTQEDATKLQSQALAYIKDKYGLEGMICELGYDPMYDDDGKDDPDTYDDNIFVVVSNTEGGDLKPGDYLPQDPARSEYISANTKQKVNLDKATTLAIILDEDCPLQTYGDVYGTLTVMGDEEKKKEAMKDLEFLQQKLAVLTGQVKRQQHDAHEKLQENFNDYHALVVDSRPPSRTENTEQAEVKNEDKKKDRAAKTFTDSIQNISYLNNHKNQLERLLMGRQFSGMVMELRRYRKVSAPVVAVVSAVQYLVDPSEDLMHHLEHGFPRNPQPQANLWDYVRGRIVPSVRTENRKSMIEQSMLGKMVQFLPKANREHKDYLDDMYILFTPKAIKKASKVAEVMNDWLIAILSLIKELLSKSSLETEERQRDLKLQESAHKEYQGFQEQYGLHGAPSKQAQHGYPLEGVVQKELVRKGSFKATKPCGRPRGMSRLGEPPSEVDLGALGML</sequence>
<dbReference type="Gene3D" id="1.20.920.20">
    <property type="match status" value="1"/>
</dbReference>
<keyword evidence="4" id="KW-1185">Reference proteome</keyword>
<accession>A0AAE0KWD6</accession>
<dbReference type="AlphaFoldDB" id="A0AAE0KWD6"/>
<dbReference type="EMBL" id="LGRX02015852">
    <property type="protein sequence ID" value="KAK3262939.1"/>
    <property type="molecule type" value="Genomic_DNA"/>
</dbReference>
<feature type="compositionally biased region" description="Basic and acidic residues" evidence="2">
    <location>
        <begin position="531"/>
        <end position="553"/>
    </location>
</feature>
<evidence type="ECO:0000256" key="1">
    <source>
        <dbReference type="SAM" id="Coils"/>
    </source>
</evidence>
<dbReference type="SUPFAM" id="SSF158791">
    <property type="entry name" value="MgtE N-terminal domain-like"/>
    <property type="match status" value="1"/>
</dbReference>
<evidence type="ECO:0000256" key="2">
    <source>
        <dbReference type="SAM" id="MobiDB-lite"/>
    </source>
</evidence>
<proteinExistence type="predicted"/>
<feature type="region of interest" description="Disordered" evidence="2">
    <location>
        <begin position="778"/>
        <end position="797"/>
    </location>
</feature>